<proteinExistence type="predicted"/>
<accession>A0A8S5NWR0</accession>
<organism evidence="1">
    <name type="scientific">Myoviridae sp. ctj994</name>
    <dbReference type="NCBI Taxonomy" id="2825160"/>
    <lineage>
        <taxon>Viruses</taxon>
        <taxon>Duplodnaviria</taxon>
        <taxon>Heunggongvirae</taxon>
        <taxon>Uroviricota</taxon>
        <taxon>Caudoviricetes</taxon>
    </lineage>
</organism>
<reference evidence="1" key="1">
    <citation type="journal article" date="2021" name="Proc. Natl. Acad. Sci. U.S.A.">
        <title>A Catalog of Tens of Thousands of Viruses from Human Metagenomes Reveals Hidden Associations with Chronic Diseases.</title>
        <authorList>
            <person name="Tisza M.J."/>
            <person name="Buck C.B."/>
        </authorList>
    </citation>
    <scope>NUCLEOTIDE SEQUENCE</scope>
    <source>
        <strain evidence="1">Ctj994</strain>
    </source>
</reference>
<evidence type="ECO:0000313" key="1">
    <source>
        <dbReference type="EMBL" id="DAD99245.1"/>
    </source>
</evidence>
<protein>
    <submittedName>
        <fullName evidence="1">Uncharacterized protein</fullName>
    </submittedName>
</protein>
<dbReference type="EMBL" id="BK015278">
    <property type="protein sequence ID" value="DAD99245.1"/>
    <property type="molecule type" value="Genomic_DNA"/>
</dbReference>
<sequence>MKAIPVNETAMVAHLKAIESERILNQISGDVMNAIYSLQTMMSAYGAAGVRIIVTVDKIIAERIEEDEK</sequence>
<name>A0A8S5NWR0_9CAUD</name>